<dbReference type="GO" id="GO:0008976">
    <property type="term" value="F:polyphosphate kinase activity"/>
    <property type="evidence" value="ECO:0007669"/>
    <property type="project" value="InterPro"/>
</dbReference>
<dbReference type="AlphaFoldDB" id="A0A1H1YV55"/>
<evidence type="ECO:0000259" key="1">
    <source>
        <dbReference type="PROSITE" id="PS50035"/>
    </source>
</evidence>
<dbReference type="SUPFAM" id="SSF56024">
    <property type="entry name" value="Phospholipase D/nuclease"/>
    <property type="match status" value="1"/>
</dbReference>
<dbReference type="GO" id="GO:0009358">
    <property type="term" value="C:polyphosphate kinase complex"/>
    <property type="evidence" value="ECO:0007669"/>
    <property type="project" value="InterPro"/>
</dbReference>
<dbReference type="Gene3D" id="3.30.870.10">
    <property type="entry name" value="Endonuclease Chain A"/>
    <property type="match status" value="1"/>
</dbReference>
<evidence type="ECO:0000313" key="2">
    <source>
        <dbReference type="EMBL" id="SDT25354.1"/>
    </source>
</evidence>
<keyword evidence="2" id="KW-0418">Kinase</keyword>
<reference evidence="2 3" key="1">
    <citation type="submission" date="2016-10" db="EMBL/GenBank/DDBJ databases">
        <authorList>
            <person name="de Groot N.N."/>
        </authorList>
    </citation>
    <scope>NUCLEOTIDE SEQUENCE [LARGE SCALE GENOMIC DNA]</scope>
    <source>
        <strain evidence="2 3">MP1X4</strain>
    </source>
</reference>
<dbReference type="InterPro" id="IPR001736">
    <property type="entry name" value="PLipase_D/transphosphatidylase"/>
</dbReference>
<dbReference type="PANTHER" id="PTHR30218">
    <property type="entry name" value="POLYPHOSPHATE KINASE"/>
    <property type="match status" value="1"/>
</dbReference>
<dbReference type="STRING" id="652787.SAMN05216490_2864"/>
<protein>
    <submittedName>
        <fullName evidence="2">Polyphosphate kinase</fullName>
    </submittedName>
</protein>
<evidence type="ECO:0000313" key="3">
    <source>
        <dbReference type="Proteomes" id="UP000199679"/>
    </source>
</evidence>
<dbReference type="PANTHER" id="PTHR30218:SF0">
    <property type="entry name" value="POLYPHOSPHATE KINASE"/>
    <property type="match status" value="1"/>
</dbReference>
<accession>A0A1H1YV55</accession>
<dbReference type="Proteomes" id="UP000199679">
    <property type="component" value="Chromosome I"/>
</dbReference>
<organism evidence="2 3">
    <name type="scientific">Mucilaginibacter mallensis</name>
    <dbReference type="NCBI Taxonomy" id="652787"/>
    <lineage>
        <taxon>Bacteria</taxon>
        <taxon>Pseudomonadati</taxon>
        <taxon>Bacteroidota</taxon>
        <taxon>Sphingobacteriia</taxon>
        <taxon>Sphingobacteriales</taxon>
        <taxon>Sphingobacteriaceae</taxon>
        <taxon>Mucilaginibacter</taxon>
    </lineage>
</organism>
<dbReference type="GO" id="GO:0006799">
    <property type="term" value="P:polyphosphate biosynthetic process"/>
    <property type="evidence" value="ECO:0007669"/>
    <property type="project" value="InterPro"/>
</dbReference>
<keyword evidence="3" id="KW-1185">Reference proteome</keyword>
<keyword evidence="2" id="KW-0808">Transferase</keyword>
<dbReference type="PROSITE" id="PS50035">
    <property type="entry name" value="PLD"/>
    <property type="match status" value="1"/>
</dbReference>
<sequence>MIGHPCPNILQTLNKNKTKAGTFFIMLYTLSAGWAGRLAHFALTFNAPKIIIKLNNLEDSEMIDALYEASNAGVKIELIVRSICRLRPGVPGLSENITLTCVIGRYLEHSRIFIFNNDNAPKVFLGSSDWMERNLRSRVEVVFPVYDEACKDEIFSFIKLQLAPYRKSSLIDQNLKSIPIEPGSECGNDTQEAFYQLIKEK</sequence>
<feature type="domain" description="PLD phosphodiesterase" evidence="1">
    <location>
        <begin position="104"/>
        <end position="134"/>
    </location>
</feature>
<name>A0A1H1YV55_MUCMA</name>
<gene>
    <name evidence="2" type="ORF">SAMN05216490_2864</name>
</gene>
<dbReference type="InterPro" id="IPR003414">
    <property type="entry name" value="PP_kinase"/>
</dbReference>
<dbReference type="OrthoDB" id="9761456at2"/>
<dbReference type="Pfam" id="PF13090">
    <property type="entry name" value="PP_kinase_C"/>
    <property type="match status" value="1"/>
</dbReference>
<dbReference type="InterPro" id="IPR025200">
    <property type="entry name" value="PPK_C_dom2"/>
</dbReference>
<dbReference type="EMBL" id="LT629740">
    <property type="protein sequence ID" value="SDT25354.1"/>
    <property type="molecule type" value="Genomic_DNA"/>
</dbReference>
<proteinExistence type="predicted"/>